<dbReference type="AlphaFoldDB" id="A0ABD0VF11"/>
<evidence type="ECO:0000256" key="1">
    <source>
        <dbReference type="ARBA" id="ARBA00009861"/>
    </source>
</evidence>
<dbReference type="Pfam" id="PF02458">
    <property type="entry name" value="Transferase"/>
    <property type="match status" value="1"/>
</dbReference>
<organism evidence="4 5">
    <name type="scientific">Dendrobium thyrsiflorum</name>
    <name type="common">Pinecone-like raceme dendrobium</name>
    <name type="synonym">Orchid</name>
    <dbReference type="NCBI Taxonomy" id="117978"/>
    <lineage>
        <taxon>Eukaryota</taxon>
        <taxon>Viridiplantae</taxon>
        <taxon>Streptophyta</taxon>
        <taxon>Embryophyta</taxon>
        <taxon>Tracheophyta</taxon>
        <taxon>Spermatophyta</taxon>
        <taxon>Magnoliopsida</taxon>
        <taxon>Liliopsida</taxon>
        <taxon>Asparagales</taxon>
        <taxon>Orchidaceae</taxon>
        <taxon>Epidendroideae</taxon>
        <taxon>Malaxideae</taxon>
        <taxon>Dendrobiinae</taxon>
        <taxon>Dendrobium</taxon>
    </lineage>
</organism>
<dbReference type="EMBL" id="JANQDX010000006">
    <property type="protein sequence ID" value="KAL0923303.1"/>
    <property type="molecule type" value="Genomic_DNA"/>
</dbReference>
<name>A0ABD0VF11_DENTH</name>
<comment type="caution">
    <text evidence="4">The sequence shown here is derived from an EMBL/GenBank/DDBJ whole genome shotgun (WGS) entry which is preliminary data.</text>
</comment>
<dbReference type="PANTHER" id="PTHR31642">
    <property type="entry name" value="TRICHOTHECENE 3-O-ACETYLTRANSFERASE"/>
    <property type="match status" value="1"/>
</dbReference>
<accession>A0ABD0VF11</accession>
<reference evidence="4 5" key="1">
    <citation type="journal article" date="2024" name="Plant Biotechnol. J.">
        <title>Dendrobium thyrsiflorum genome and its molecular insights into genes involved in important horticultural traits.</title>
        <authorList>
            <person name="Chen B."/>
            <person name="Wang J.Y."/>
            <person name="Zheng P.J."/>
            <person name="Li K.L."/>
            <person name="Liang Y.M."/>
            <person name="Chen X.F."/>
            <person name="Zhang C."/>
            <person name="Zhao X."/>
            <person name="He X."/>
            <person name="Zhang G.Q."/>
            <person name="Liu Z.J."/>
            <person name="Xu Q."/>
        </authorList>
    </citation>
    <scope>NUCLEOTIDE SEQUENCE [LARGE SCALE GENOMIC DNA]</scope>
    <source>
        <strain evidence="4">GZMU011</strain>
    </source>
</reference>
<keyword evidence="2" id="KW-0808">Transferase</keyword>
<dbReference type="Gene3D" id="3.30.559.10">
    <property type="entry name" value="Chloramphenicol acetyltransferase-like domain"/>
    <property type="match status" value="1"/>
</dbReference>
<protein>
    <submittedName>
        <fullName evidence="4">Uncharacterized protein</fullName>
    </submittedName>
</protein>
<evidence type="ECO:0000313" key="5">
    <source>
        <dbReference type="Proteomes" id="UP001552299"/>
    </source>
</evidence>
<sequence length="379" mass="40351">MAKIVISSPNQSHLSPQILKYAYPSPHLLLPIASPPNIMTVPVSIVAFQSITPAKVTPPGKSRQISVAGNLPPESLSAHFRLILYYRPAASEDNSAHAVGAWMKETLSLALAAEPLFAGRIRRSEAENGGWEVRFNDAGVRLVLAKAAAKMAEVLDAGDREEREWGLVYWRDVERDNTDQSALCYIQVTDFQDSGYCIGISCSLLLADPLFLIRFLLKWAHTHSQLTAPSSLATSPIFYLTNFRPSPLPAHLAAVSTAAPTTSTTLFHLPPTTGNQAGAWPSAGDNFTFLRSDHAGDVKVELCVNGGEERGGGDKTARWEELGAGDLVIGDKNVPVGVSYRIVPGGDGAGAVIAMVPSDGSDVLVSVTVPVSVSVSAKS</sequence>
<comment type="similarity">
    <text evidence="1">Belongs to the plant acyltransferase family.</text>
</comment>
<dbReference type="PANTHER" id="PTHR31642:SF299">
    <property type="entry name" value="OS02G0653400 PROTEIN"/>
    <property type="match status" value="1"/>
</dbReference>
<evidence type="ECO:0000256" key="2">
    <source>
        <dbReference type="ARBA" id="ARBA00022679"/>
    </source>
</evidence>
<proteinExistence type="inferred from homology"/>
<evidence type="ECO:0000256" key="3">
    <source>
        <dbReference type="ARBA" id="ARBA00023315"/>
    </source>
</evidence>
<gene>
    <name evidence="4" type="ORF">M5K25_007355</name>
</gene>
<keyword evidence="5" id="KW-1185">Reference proteome</keyword>
<keyword evidence="3" id="KW-0012">Acyltransferase</keyword>
<evidence type="ECO:0000313" key="4">
    <source>
        <dbReference type="EMBL" id="KAL0923303.1"/>
    </source>
</evidence>
<dbReference type="InterPro" id="IPR050317">
    <property type="entry name" value="Plant_Fungal_Acyltransferase"/>
</dbReference>
<dbReference type="GO" id="GO:0016746">
    <property type="term" value="F:acyltransferase activity"/>
    <property type="evidence" value="ECO:0007669"/>
    <property type="project" value="UniProtKB-KW"/>
</dbReference>
<dbReference type="Proteomes" id="UP001552299">
    <property type="component" value="Unassembled WGS sequence"/>
</dbReference>
<dbReference type="InterPro" id="IPR023213">
    <property type="entry name" value="CAT-like_dom_sf"/>
</dbReference>